<proteinExistence type="predicted"/>
<keyword evidence="2" id="KW-1185">Reference proteome</keyword>
<evidence type="ECO:0000313" key="1">
    <source>
        <dbReference type="EMBL" id="GME76109.1"/>
    </source>
</evidence>
<protein>
    <submittedName>
        <fullName evidence="1">Unnamed protein product</fullName>
    </submittedName>
</protein>
<dbReference type="Proteomes" id="UP001165064">
    <property type="component" value="Unassembled WGS sequence"/>
</dbReference>
<name>A0ACB5SY21_AMBMO</name>
<reference evidence="1" key="1">
    <citation type="submission" date="2023-04" db="EMBL/GenBank/DDBJ databases">
        <title>Ambrosiozyma monospora NBRC 10751.</title>
        <authorList>
            <person name="Ichikawa N."/>
            <person name="Sato H."/>
            <person name="Tonouchi N."/>
        </authorList>
    </citation>
    <scope>NUCLEOTIDE SEQUENCE</scope>
    <source>
        <strain evidence="1">NBRC 10751</strain>
    </source>
</reference>
<accession>A0ACB5SY21</accession>
<evidence type="ECO:0000313" key="2">
    <source>
        <dbReference type="Proteomes" id="UP001165064"/>
    </source>
</evidence>
<gene>
    <name evidence="1" type="ORF">Amon02_000245200</name>
</gene>
<comment type="caution">
    <text evidence="1">The sequence shown here is derived from an EMBL/GenBank/DDBJ whole genome shotgun (WGS) entry which is preliminary data.</text>
</comment>
<dbReference type="EMBL" id="BSXS01001411">
    <property type="protein sequence ID" value="GME76109.1"/>
    <property type="molecule type" value="Genomic_DNA"/>
</dbReference>
<organism evidence="1 2">
    <name type="scientific">Ambrosiozyma monospora</name>
    <name type="common">Yeast</name>
    <name type="synonym">Endomycopsis monosporus</name>
    <dbReference type="NCBI Taxonomy" id="43982"/>
    <lineage>
        <taxon>Eukaryota</taxon>
        <taxon>Fungi</taxon>
        <taxon>Dikarya</taxon>
        <taxon>Ascomycota</taxon>
        <taxon>Saccharomycotina</taxon>
        <taxon>Pichiomycetes</taxon>
        <taxon>Pichiales</taxon>
        <taxon>Pichiaceae</taxon>
        <taxon>Ambrosiozyma</taxon>
    </lineage>
</organism>
<sequence>MSEQPQDHQPQDHQPQQEQEDVKVIIRGKTYSLNDRRFKYPHHVVPPNLRNNWPNHNHNHNQNQNPQSGNGNAGGLLKTGDHRPKTNPSCCGSSANGGGSSVVAGGETEKKTETNQVDLERRKRFEGF</sequence>